<gene>
    <name evidence="2" type="ORF">CCMP2556_LOCUS26155</name>
</gene>
<feature type="transmembrane region" description="Helical" evidence="1">
    <location>
        <begin position="182"/>
        <end position="204"/>
    </location>
</feature>
<sequence length="435" mass="48709">MAWAPNPHELQRACRTCCSGRFRHVQPIEMRVDDGDIEEEVAFLKGLTRTCRWIGLAHFLVTPLVFTMAKLDFAQLTFAFILFQVFVSLAAQVRVREGLCSWLQDQAEDWQEHLDAMRPEPGMALLPVHELCIYMGSLTEALDPALDAWTAANSETMCASRCLASFETSWNMPVLGPAIGRLGLPGVLLLVLCISAVGQFLEFLRQECKVHEKLELLKDAFPYEDVEEAVKHRWQVWIYMSHMTDVGGAMLLHDLFLALVRVEISLSNQIWPVPGREASFRFKIALEALPSLWLQITLLTLTWESASNYHLAVTLVSVACSYVNIVKHLSLALESLRESHGRAFDDADSSPTPPPGAVRAISAKSDTKSFEHTLELAEQKGQRKRRNRHYDCPLACLFICGVFILLVCSLRLAGIWLCASHNLSLTSGCQLTTGL</sequence>
<dbReference type="EMBL" id="CAXAMN010017991">
    <property type="protein sequence ID" value="CAK9051607.1"/>
    <property type="molecule type" value="Genomic_DNA"/>
</dbReference>
<keyword evidence="1" id="KW-0472">Membrane</keyword>
<evidence type="ECO:0000313" key="2">
    <source>
        <dbReference type="EMBL" id="CAK9051607.1"/>
    </source>
</evidence>
<evidence type="ECO:0000313" key="3">
    <source>
        <dbReference type="Proteomes" id="UP001642484"/>
    </source>
</evidence>
<feature type="transmembrane region" description="Helical" evidence="1">
    <location>
        <begin position="392"/>
        <end position="417"/>
    </location>
</feature>
<keyword evidence="1" id="KW-0812">Transmembrane</keyword>
<dbReference type="Proteomes" id="UP001642484">
    <property type="component" value="Unassembled WGS sequence"/>
</dbReference>
<keyword evidence="1" id="KW-1133">Transmembrane helix</keyword>
<protein>
    <submittedName>
        <fullName evidence="2">Uncharacterized protein</fullName>
    </submittedName>
</protein>
<keyword evidence="3" id="KW-1185">Reference proteome</keyword>
<name>A0ABP0ML93_9DINO</name>
<reference evidence="2 3" key="1">
    <citation type="submission" date="2024-02" db="EMBL/GenBank/DDBJ databases">
        <authorList>
            <person name="Chen Y."/>
            <person name="Shah S."/>
            <person name="Dougan E. K."/>
            <person name="Thang M."/>
            <person name="Chan C."/>
        </authorList>
    </citation>
    <scope>NUCLEOTIDE SEQUENCE [LARGE SCALE GENOMIC DNA]</scope>
</reference>
<accession>A0ABP0ML93</accession>
<organism evidence="2 3">
    <name type="scientific">Durusdinium trenchii</name>
    <dbReference type="NCBI Taxonomy" id="1381693"/>
    <lineage>
        <taxon>Eukaryota</taxon>
        <taxon>Sar</taxon>
        <taxon>Alveolata</taxon>
        <taxon>Dinophyceae</taxon>
        <taxon>Suessiales</taxon>
        <taxon>Symbiodiniaceae</taxon>
        <taxon>Durusdinium</taxon>
    </lineage>
</organism>
<proteinExistence type="predicted"/>
<comment type="caution">
    <text evidence="2">The sequence shown here is derived from an EMBL/GenBank/DDBJ whole genome shotgun (WGS) entry which is preliminary data.</text>
</comment>
<evidence type="ECO:0000256" key="1">
    <source>
        <dbReference type="SAM" id="Phobius"/>
    </source>
</evidence>